<proteinExistence type="predicted"/>
<comment type="caution">
    <text evidence="2">The sequence shown here is derived from an EMBL/GenBank/DDBJ whole genome shotgun (WGS) entry which is preliminary data.</text>
</comment>
<protein>
    <submittedName>
        <fullName evidence="2">Uncharacterized protein</fullName>
    </submittedName>
</protein>
<keyword evidence="1" id="KW-1133">Transmembrane helix</keyword>
<dbReference type="AlphaFoldDB" id="A0A9P6M0T3"/>
<dbReference type="EMBL" id="JAAAHY010000748">
    <property type="protein sequence ID" value="KAF9958055.1"/>
    <property type="molecule type" value="Genomic_DNA"/>
</dbReference>
<keyword evidence="3" id="KW-1185">Reference proteome</keyword>
<name>A0A9P6M0T3_MORAP</name>
<evidence type="ECO:0000256" key="1">
    <source>
        <dbReference type="SAM" id="Phobius"/>
    </source>
</evidence>
<sequence length="240" mass="26445">MHVYRHLNLGRSSRELRASRIDIISINAKEPSVWALPDPDLDTDLAFGGDKLYVTSTSDKHKEIQVEIIPMANGTFPSDRTSAKRFSNVAPICDKYQSSFVAGDTYHLICRDDAPVFGRQHQVSMEGSTFNSVMIQPKDGYSDIDFDEPLPLQFTTVAPAGLSPTWVLKCDHPYCFGLSLNGGSMGVLEKSCDAVKLSVPDESYIPPVVPHEGSAAHVATDMLTNVFIIVFISLFCLMRS</sequence>
<accession>A0A9P6M0T3</accession>
<gene>
    <name evidence="2" type="ORF">BGZ70_009318</name>
</gene>
<keyword evidence="1" id="KW-0472">Membrane</keyword>
<feature type="transmembrane region" description="Helical" evidence="1">
    <location>
        <begin position="222"/>
        <end position="238"/>
    </location>
</feature>
<dbReference type="OrthoDB" id="10512055at2759"/>
<evidence type="ECO:0000313" key="2">
    <source>
        <dbReference type="EMBL" id="KAF9958055.1"/>
    </source>
</evidence>
<reference evidence="2" key="1">
    <citation type="journal article" date="2020" name="Fungal Divers.">
        <title>Resolving the Mortierellaceae phylogeny through synthesis of multi-gene phylogenetics and phylogenomics.</title>
        <authorList>
            <person name="Vandepol N."/>
            <person name="Liber J."/>
            <person name="Desiro A."/>
            <person name="Na H."/>
            <person name="Kennedy M."/>
            <person name="Barry K."/>
            <person name="Grigoriev I.V."/>
            <person name="Miller A.N."/>
            <person name="O'Donnell K."/>
            <person name="Stajich J.E."/>
            <person name="Bonito G."/>
        </authorList>
    </citation>
    <scope>NUCLEOTIDE SEQUENCE</scope>
    <source>
        <strain evidence="2">CK1249</strain>
    </source>
</reference>
<dbReference type="Proteomes" id="UP000738359">
    <property type="component" value="Unassembled WGS sequence"/>
</dbReference>
<organism evidence="2 3">
    <name type="scientific">Mortierella alpina</name>
    <name type="common">Oleaginous fungus</name>
    <name type="synonym">Mortierella renispora</name>
    <dbReference type="NCBI Taxonomy" id="64518"/>
    <lineage>
        <taxon>Eukaryota</taxon>
        <taxon>Fungi</taxon>
        <taxon>Fungi incertae sedis</taxon>
        <taxon>Mucoromycota</taxon>
        <taxon>Mortierellomycotina</taxon>
        <taxon>Mortierellomycetes</taxon>
        <taxon>Mortierellales</taxon>
        <taxon>Mortierellaceae</taxon>
        <taxon>Mortierella</taxon>
    </lineage>
</organism>
<keyword evidence="1" id="KW-0812">Transmembrane</keyword>
<evidence type="ECO:0000313" key="3">
    <source>
        <dbReference type="Proteomes" id="UP000738359"/>
    </source>
</evidence>